<comment type="caution">
    <text evidence="1">The sequence shown here is derived from an EMBL/GenBank/DDBJ whole genome shotgun (WGS) entry which is preliminary data.</text>
</comment>
<dbReference type="EMBL" id="JAINUG010000001">
    <property type="protein sequence ID" value="KAJ8418527.1"/>
    <property type="molecule type" value="Genomic_DNA"/>
</dbReference>
<name>A0AAD7X2W9_9TELE</name>
<proteinExistence type="predicted"/>
<dbReference type="AlphaFoldDB" id="A0AAD7X2W9"/>
<keyword evidence="2" id="KW-1185">Reference proteome</keyword>
<accession>A0AAD7X2W9</accession>
<evidence type="ECO:0000313" key="1">
    <source>
        <dbReference type="EMBL" id="KAJ8418527.1"/>
    </source>
</evidence>
<gene>
    <name evidence="1" type="ORF">AAFF_G00000260</name>
</gene>
<protein>
    <submittedName>
        <fullName evidence="1">Uncharacterized protein</fullName>
    </submittedName>
</protein>
<evidence type="ECO:0000313" key="2">
    <source>
        <dbReference type="Proteomes" id="UP001221898"/>
    </source>
</evidence>
<reference evidence="1" key="1">
    <citation type="journal article" date="2023" name="Science">
        <title>Genome structures resolve the early diversification of teleost fishes.</title>
        <authorList>
            <person name="Parey E."/>
            <person name="Louis A."/>
            <person name="Montfort J."/>
            <person name="Bouchez O."/>
            <person name="Roques C."/>
            <person name="Iampietro C."/>
            <person name="Lluch J."/>
            <person name="Castinel A."/>
            <person name="Donnadieu C."/>
            <person name="Desvignes T."/>
            <person name="Floi Bucao C."/>
            <person name="Jouanno E."/>
            <person name="Wen M."/>
            <person name="Mejri S."/>
            <person name="Dirks R."/>
            <person name="Jansen H."/>
            <person name="Henkel C."/>
            <person name="Chen W.J."/>
            <person name="Zahm M."/>
            <person name="Cabau C."/>
            <person name="Klopp C."/>
            <person name="Thompson A.W."/>
            <person name="Robinson-Rechavi M."/>
            <person name="Braasch I."/>
            <person name="Lecointre G."/>
            <person name="Bobe J."/>
            <person name="Postlethwait J.H."/>
            <person name="Berthelot C."/>
            <person name="Roest Crollius H."/>
            <person name="Guiguen Y."/>
        </authorList>
    </citation>
    <scope>NUCLEOTIDE SEQUENCE</scope>
    <source>
        <strain evidence="1">NC1722</strain>
    </source>
</reference>
<organism evidence="1 2">
    <name type="scientific">Aldrovandia affinis</name>
    <dbReference type="NCBI Taxonomy" id="143900"/>
    <lineage>
        <taxon>Eukaryota</taxon>
        <taxon>Metazoa</taxon>
        <taxon>Chordata</taxon>
        <taxon>Craniata</taxon>
        <taxon>Vertebrata</taxon>
        <taxon>Euteleostomi</taxon>
        <taxon>Actinopterygii</taxon>
        <taxon>Neopterygii</taxon>
        <taxon>Teleostei</taxon>
        <taxon>Notacanthiformes</taxon>
        <taxon>Halosauridae</taxon>
        <taxon>Aldrovandia</taxon>
    </lineage>
</organism>
<sequence length="126" mass="13561">MGRTALAGVSPPVRCRQLQTCGMGEMDICARRDEAGEIRFGGYAAWSHSNHRREGTCEARWRSAGEPSLLLISSAENPAFDVQARTCRGRSVMKAFGSGPTVLAKSEIWNVAPFCRKLAAACSGKA</sequence>
<dbReference type="Proteomes" id="UP001221898">
    <property type="component" value="Unassembled WGS sequence"/>
</dbReference>